<accession>A0ABQ7MA68</accession>
<sequence>PFQQRLDRHGKPFGDRVSSASLRPPGPRNKIAANLDQPRPSLERAKTPDAEQNEQSYTSPPYTRRRTSQAVDRRRDNRREQNHRSPNLQWRPKSPVLNQEVTPPKIPIHEEGPADVPETHTRKRGRPPKVRDNRNVIRLSPKSYSGMGSKKRNLVRLQASPGSTS</sequence>
<feature type="compositionally biased region" description="Basic and acidic residues" evidence="1">
    <location>
        <begin position="1"/>
        <end position="14"/>
    </location>
</feature>
<reference evidence="2 3" key="1">
    <citation type="submission" date="2021-03" db="EMBL/GenBank/DDBJ databases">
        <authorList>
            <person name="King G.J."/>
            <person name="Bancroft I."/>
            <person name="Baten A."/>
            <person name="Bloomfield J."/>
            <person name="Borpatragohain P."/>
            <person name="He Z."/>
            <person name="Irish N."/>
            <person name="Irwin J."/>
            <person name="Liu K."/>
            <person name="Mauleon R.P."/>
            <person name="Moore J."/>
            <person name="Morris R."/>
            <person name="Ostergaard L."/>
            <person name="Wang B."/>
            <person name="Wells R."/>
        </authorList>
    </citation>
    <scope>NUCLEOTIDE SEQUENCE [LARGE SCALE GENOMIC DNA]</scope>
    <source>
        <strain evidence="2">R-o-18</strain>
        <tissue evidence="2">Leaf</tissue>
    </source>
</reference>
<protein>
    <submittedName>
        <fullName evidence="2">Uncharacterized protein</fullName>
    </submittedName>
</protein>
<feature type="non-terminal residue" evidence="2">
    <location>
        <position position="1"/>
    </location>
</feature>
<dbReference type="EMBL" id="JADBGQ010000006">
    <property type="protein sequence ID" value="KAG5395225.1"/>
    <property type="molecule type" value="Genomic_DNA"/>
</dbReference>
<feature type="compositionally biased region" description="Basic and acidic residues" evidence="1">
    <location>
        <begin position="71"/>
        <end position="83"/>
    </location>
</feature>
<proteinExistence type="predicted"/>
<evidence type="ECO:0000256" key="1">
    <source>
        <dbReference type="SAM" id="MobiDB-lite"/>
    </source>
</evidence>
<comment type="caution">
    <text evidence="2">The sequence shown here is derived from an EMBL/GenBank/DDBJ whole genome shotgun (WGS) entry which is preliminary data.</text>
</comment>
<organism evidence="2 3">
    <name type="scientific">Brassica rapa subsp. trilocularis</name>
    <dbReference type="NCBI Taxonomy" id="1813537"/>
    <lineage>
        <taxon>Eukaryota</taxon>
        <taxon>Viridiplantae</taxon>
        <taxon>Streptophyta</taxon>
        <taxon>Embryophyta</taxon>
        <taxon>Tracheophyta</taxon>
        <taxon>Spermatophyta</taxon>
        <taxon>Magnoliopsida</taxon>
        <taxon>eudicotyledons</taxon>
        <taxon>Gunneridae</taxon>
        <taxon>Pentapetalae</taxon>
        <taxon>rosids</taxon>
        <taxon>malvids</taxon>
        <taxon>Brassicales</taxon>
        <taxon>Brassicaceae</taxon>
        <taxon>Brassiceae</taxon>
        <taxon>Brassica</taxon>
    </lineage>
</organism>
<keyword evidence="3" id="KW-1185">Reference proteome</keyword>
<feature type="region of interest" description="Disordered" evidence="1">
    <location>
        <begin position="1"/>
        <end position="165"/>
    </location>
</feature>
<feature type="compositionally biased region" description="Basic and acidic residues" evidence="1">
    <location>
        <begin position="107"/>
        <end position="120"/>
    </location>
</feature>
<evidence type="ECO:0000313" key="2">
    <source>
        <dbReference type="EMBL" id="KAG5395225.1"/>
    </source>
</evidence>
<name>A0ABQ7MA68_BRACM</name>
<evidence type="ECO:0000313" key="3">
    <source>
        <dbReference type="Proteomes" id="UP000823674"/>
    </source>
</evidence>
<feature type="non-terminal residue" evidence="2">
    <location>
        <position position="165"/>
    </location>
</feature>
<dbReference type="Proteomes" id="UP000823674">
    <property type="component" value="Chromosome A06"/>
</dbReference>
<gene>
    <name evidence="2" type="primary">A06g509810.1_BraROA</name>
    <name evidence="2" type="ORF">IGI04_025188</name>
</gene>